<reference evidence="2 3" key="1">
    <citation type="submission" date="2018-07" db="EMBL/GenBank/DDBJ databases">
        <title>Genome sequencing of Runella.</title>
        <authorList>
            <person name="Baek M.-G."/>
            <person name="Yi H."/>
        </authorList>
    </citation>
    <scope>NUCLEOTIDE SEQUENCE [LARGE SCALE GENOMIC DNA]</scope>
    <source>
        <strain evidence="2 3">HYN0085</strain>
    </source>
</reference>
<dbReference type="AlphaFoldDB" id="A0A344TLZ6"/>
<protein>
    <submittedName>
        <fullName evidence="2">Uncharacterized protein</fullName>
    </submittedName>
</protein>
<evidence type="ECO:0000313" key="3">
    <source>
        <dbReference type="Proteomes" id="UP000251993"/>
    </source>
</evidence>
<feature type="chain" id="PRO_5016567118" evidence="1">
    <location>
        <begin position="27"/>
        <end position="192"/>
    </location>
</feature>
<dbReference type="OrthoDB" id="943369at2"/>
<keyword evidence="1" id="KW-0732">Signal</keyword>
<dbReference type="KEGG" id="run:DR864_18965"/>
<evidence type="ECO:0000313" key="2">
    <source>
        <dbReference type="EMBL" id="AXE19667.1"/>
    </source>
</evidence>
<dbReference type="Proteomes" id="UP000251993">
    <property type="component" value="Chromosome"/>
</dbReference>
<dbReference type="EMBL" id="CP030850">
    <property type="protein sequence ID" value="AXE19667.1"/>
    <property type="molecule type" value="Genomic_DNA"/>
</dbReference>
<keyword evidence="3" id="KW-1185">Reference proteome</keyword>
<proteinExistence type="predicted"/>
<dbReference type="RefSeq" id="WP_114068435.1">
    <property type="nucleotide sequence ID" value="NZ_CP030850.1"/>
</dbReference>
<feature type="signal peptide" evidence="1">
    <location>
        <begin position="1"/>
        <end position="26"/>
    </location>
</feature>
<accession>A0A344TLZ6</accession>
<gene>
    <name evidence="2" type="ORF">DR864_18965</name>
</gene>
<evidence type="ECO:0000256" key="1">
    <source>
        <dbReference type="SAM" id="SignalP"/>
    </source>
</evidence>
<dbReference type="PROSITE" id="PS51257">
    <property type="entry name" value="PROKAR_LIPOPROTEIN"/>
    <property type="match status" value="1"/>
</dbReference>
<name>A0A344TLZ6_9BACT</name>
<organism evidence="2 3">
    <name type="scientific">Runella rosea</name>
    <dbReference type="NCBI Taxonomy" id="2259595"/>
    <lineage>
        <taxon>Bacteria</taxon>
        <taxon>Pseudomonadati</taxon>
        <taxon>Bacteroidota</taxon>
        <taxon>Cytophagia</taxon>
        <taxon>Cytophagales</taxon>
        <taxon>Spirosomataceae</taxon>
        <taxon>Runella</taxon>
    </lineage>
</organism>
<sequence length="192" mass="22284">MKTQFSTAFFLLFIAFGLTVSGVSCKDGDPYDVSTYFSENEKDTLLANIITYTSQYAKGATNATRFEPRFRKEYVARLGQYKFESYFVTPDSTHYFFINRPVGSGHYKRGVGGKFKMGKNLMPMQYEELWCTPHFKSDSLVEERGEFLFKAMIKEGNIDKYVTMKHYVEWPDSTLVYDKKIHEWVAPAKVQP</sequence>